<evidence type="ECO:0000313" key="2">
    <source>
        <dbReference type="Proteomes" id="UP000017836"/>
    </source>
</evidence>
<dbReference type="Gramene" id="ERN16250">
    <property type="protein sequence ID" value="ERN16250"/>
    <property type="gene ID" value="AMTR_s00063p00136490"/>
</dbReference>
<reference evidence="2" key="1">
    <citation type="journal article" date="2013" name="Science">
        <title>The Amborella genome and the evolution of flowering plants.</title>
        <authorList>
            <consortium name="Amborella Genome Project"/>
        </authorList>
    </citation>
    <scope>NUCLEOTIDE SEQUENCE [LARGE SCALE GENOMIC DNA]</scope>
</reference>
<protein>
    <submittedName>
        <fullName evidence="1">Uncharacterized protein</fullName>
    </submittedName>
</protein>
<accession>U5D1Y4</accession>
<dbReference type="AlphaFoldDB" id="U5D1Y4"/>
<keyword evidence="2" id="KW-1185">Reference proteome</keyword>
<gene>
    <name evidence="1" type="ORF">AMTR_s00063p00136490</name>
</gene>
<dbReference type="HOGENOM" id="CLU_2815820_0_0_1"/>
<sequence length="67" mass="7059">MGGAALLHRVAKSAEGLVKRWMDRPVGEACQTGPLLDVVLLFSFVSVASSVRSSSNQVSIFGEIVAL</sequence>
<proteinExistence type="predicted"/>
<dbReference type="Proteomes" id="UP000017836">
    <property type="component" value="Unassembled WGS sequence"/>
</dbReference>
<evidence type="ECO:0000313" key="1">
    <source>
        <dbReference type="EMBL" id="ERN16250.1"/>
    </source>
</evidence>
<dbReference type="EMBL" id="KI392467">
    <property type="protein sequence ID" value="ERN16250.1"/>
    <property type="molecule type" value="Genomic_DNA"/>
</dbReference>
<name>U5D1Y4_AMBTC</name>
<organism evidence="1 2">
    <name type="scientific">Amborella trichopoda</name>
    <dbReference type="NCBI Taxonomy" id="13333"/>
    <lineage>
        <taxon>Eukaryota</taxon>
        <taxon>Viridiplantae</taxon>
        <taxon>Streptophyta</taxon>
        <taxon>Embryophyta</taxon>
        <taxon>Tracheophyta</taxon>
        <taxon>Spermatophyta</taxon>
        <taxon>Magnoliopsida</taxon>
        <taxon>Amborellales</taxon>
        <taxon>Amborellaceae</taxon>
        <taxon>Amborella</taxon>
    </lineage>
</organism>